<proteinExistence type="predicted"/>
<dbReference type="EMBL" id="UOFF01000073">
    <property type="protein sequence ID" value="VAW54941.1"/>
    <property type="molecule type" value="Genomic_DNA"/>
</dbReference>
<evidence type="ECO:0000256" key="14">
    <source>
        <dbReference type="ARBA" id="ARBA00043143"/>
    </source>
</evidence>
<evidence type="ECO:0000256" key="2">
    <source>
        <dbReference type="ARBA" id="ARBA00022694"/>
    </source>
</evidence>
<accession>A0A3B0WHY6</accession>
<dbReference type="InterPro" id="IPR020103">
    <property type="entry name" value="PsdUridine_synth_cat_dom_sf"/>
</dbReference>
<dbReference type="InterPro" id="IPR006145">
    <property type="entry name" value="PsdUridine_synth_RsuA/RluA"/>
</dbReference>
<feature type="domain" description="Pseudouridine synthase RsuA/RluA-like" evidence="15">
    <location>
        <begin position="23"/>
        <end position="171"/>
    </location>
</feature>
<dbReference type="PANTHER" id="PTHR21600">
    <property type="entry name" value="MITOCHONDRIAL RNA PSEUDOURIDINE SYNTHASE"/>
    <property type="match status" value="1"/>
</dbReference>
<reference evidence="16" key="1">
    <citation type="submission" date="2018-06" db="EMBL/GenBank/DDBJ databases">
        <authorList>
            <person name="Zhirakovskaya E."/>
        </authorList>
    </citation>
    <scope>NUCLEOTIDE SEQUENCE</scope>
</reference>
<protein>
    <recommendedName>
        <fullName evidence="9">Dual-specificity RNA pseudouridine synthase RluA</fullName>
        <ecNumber evidence="7">5.4.99.28</ecNumber>
        <ecNumber evidence="8">5.4.99.29</ecNumber>
    </recommendedName>
    <alternativeName>
        <fullName evidence="10">23S rRNA pseudouridine(746) synthase</fullName>
    </alternativeName>
    <alternativeName>
        <fullName evidence="13">Ribosomal large subunit pseudouridine synthase A</fullName>
    </alternativeName>
    <alternativeName>
        <fullName evidence="12">rRNA pseudouridylate synthase A</fullName>
    </alternativeName>
    <alternativeName>
        <fullName evidence="14">rRNA-uridine isomerase A</fullName>
    </alternativeName>
    <alternativeName>
        <fullName evidence="11">tRNA pseudouridine(32) synthase</fullName>
    </alternativeName>
</protein>
<keyword evidence="3 16" id="KW-0413">Isomerase</keyword>
<dbReference type="SUPFAM" id="SSF55120">
    <property type="entry name" value="Pseudouridine synthase"/>
    <property type="match status" value="1"/>
</dbReference>
<evidence type="ECO:0000256" key="13">
    <source>
        <dbReference type="ARBA" id="ARBA00042883"/>
    </source>
</evidence>
<dbReference type="PROSITE" id="PS01129">
    <property type="entry name" value="PSI_RLU"/>
    <property type="match status" value="1"/>
</dbReference>
<dbReference type="GO" id="GO:0000455">
    <property type="term" value="P:enzyme-directed rRNA pseudouridine synthesis"/>
    <property type="evidence" value="ECO:0007669"/>
    <property type="project" value="TreeGrafter"/>
</dbReference>
<evidence type="ECO:0000256" key="10">
    <source>
        <dbReference type="ARBA" id="ARBA00041266"/>
    </source>
</evidence>
<evidence type="ECO:0000313" key="16">
    <source>
        <dbReference type="EMBL" id="VAW54941.1"/>
    </source>
</evidence>
<keyword evidence="2" id="KW-0819">tRNA processing</keyword>
<dbReference type="EC" id="5.4.99.28" evidence="7"/>
<dbReference type="CDD" id="cd02869">
    <property type="entry name" value="PseudoU_synth_RluA_like"/>
    <property type="match status" value="1"/>
</dbReference>
<evidence type="ECO:0000259" key="15">
    <source>
        <dbReference type="Pfam" id="PF00849"/>
    </source>
</evidence>
<name>A0A3B0WHY6_9ZZZZ</name>
<evidence type="ECO:0000256" key="3">
    <source>
        <dbReference type="ARBA" id="ARBA00023235"/>
    </source>
</evidence>
<comment type="catalytic activity">
    <reaction evidence="5">
        <text>uridine(746) in 23S rRNA = pseudouridine(746) in 23S rRNA</text>
        <dbReference type="Rhea" id="RHEA:42548"/>
        <dbReference type="Rhea" id="RHEA-COMP:10109"/>
        <dbReference type="Rhea" id="RHEA-COMP:10110"/>
        <dbReference type="ChEBI" id="CHEBI:65314"/>
        <dbReference type="ChEBI" id="CHEBI:65315"/>
        <dbReference type="EC" id="5.4.99.29"/>
    </reaction>
</comment>
<comment type="catalytic activity">
    <reaction evidence="4">
        <text>uridine(32) in tRNA = pseudouridine(32) in tRNA</text>
        <dbReference type="Rhea" id="RHEA:42544"/>
        <dbReference type="Rhea" id="RHEA-COMP:10107"/>
        <dbReference type="Rhea" id="RHEA-COMP:10108"/>
        <dbReference type="ChEBI" id="CHEBI:65314"/>
        <dbReference type="ChEBI" id="CHEBI:65315"/>
        <dbReference type="EC" id="5.4.99.28"/>
    </reaction>
</comment>
<dbReference type="GO" id="GO:0003723">
    <property type="term" value="F:RNA binding"/>
    <property type="evidence" value="ECO:0007669"/>
    <property type="project" value="InterPro"/>
</dbReference>
<dbReference type="InterPro" id="IPR050188">
    <property type="entry name" value="RluA_PseudoU_synthase"/>
</dbReference>
<evidence type="ECO:0000256" key="1">
    <source>
        <dbReference type="ARBA" id="ARBA00022552"/>
    </source>
</evidence>
<evidence type="ECO:0000256" key="6">
    <source>
        <dbReference type="ARBA" id="ARBA00037305"/>
    </source>
</evidence>
<evidence type="ECO:0000256" key="7">
    <source>
        <dbReference type="ARBA" id="ARBA00038944"/>
    </source>
</evidence>
<organism evidence="16">
    <name type="scientific">hydrothermal vent metagenome</name>
    <dbReference type="NCBI Taxonomy" id="652676"/>
    <lineage>
        <taxon>unclassified sequences</taxon>
        <taxon>metagenomes</taxon>
        <taxon>ecological metagenomes</taxon>
    </lineage>
</organism>
<evidence type="ECO:0000256" key="9">
    <source>
        <dbReference type="ARBA" id="ARBA00039988"/>
    </source>
</evidence>
<gene>
    <name evidence="16" type="ORF">MNBD_GAMMA07-1198</name>
</gene>
<comment type="function">
    <text evidence="6">Dual specificity enzyme that catalyzes the synthesis of pseudouridine from uracil-746 in 23S ribosomal RNA and from uracil-32 in the anticodon stem and loop of transfer RNAs.</text>
</comment>
<dbReference type="PANTHER" id="PTHR21600:SF91">
    <property type="entry name" value="DUAL-SPECIFICITY RNA PSEUDOURIDINE SYNTHASE RLUA"/>
    <property type="match status" value="1"/>
</dbReference>
<evidence type="ECO:0000256" key="5">
    <source>
        <dbReference type="ARBA" id="ARBA00036916"/>
    </source>
</evidence>
<dbReference type="AlphaFoldDB" id="A0A3B0WHY6"/>
<dbReference type="InterPro" id="IPR006224">
    <property type="entry name" value="PsdUridine_synth_RluA-like_CS"/>
</dbReference>
<keyword evidence="1" id="KW-0698">rRNA processing</keyword>
<dbReference type="GO" id="GO:0008033">
    <property type="term" value="P:tRNA processing"/>
    <property type="evidence" value="ECO:0007669"/>
    <property type="project" value="UniProtKB-KW"/>
</dbReference>
<dbReference type="GO" id="GO:0160151">
    <property type="term" value="F:tRNA pseudouridine(32) synthase activity"/>
    <property type="evidence" value="ECO:0007669"/>
    <property type="project" value="UniProtKB-EC"/>
</dbReference>
<evidence type="ECO:0000256" key="8">
    <source>
        <dbReference type="ARBA" id="ARBA00038945"/>
    </source>
</evidence>
<dbReference type="Gene3D" id="3.30.2350.10">
    <property type="entry name" value="Pseudouridine synthase"/>
    <property type="match status" value="1"/>
</dbReference>
<dbReference type="Pfam" id="PF00849">
    <property type="entry name" value="PseudoU_synth_2"/>
    <property type="match status" value="1"/>
</dbReference>
<evidence type="ECO:0000256" key="4">
    <source>
        <dbReference type="ARBA" id="ARBA00036184"/>
    </source>
</evidence>
<dbReference type="EC" id="5.4.99.29" evidence="8"/>
<evidence type="ECO:0000256" key="11">
    <source>
        <dbReference type="ARBA" id="ARBA00042372"/>
    </source>
</evidence>
<evidence type="ECO:0000256" key="12">
    <source>
        <dbReference type="ARBA" id="ARBA00042844"/>
    </source>
</evidence>
<sequence>MLLPLLYTPPLHTGLHILYQDNDIIALNKPSGLLSVPGRGEDKQDCMLSRLQIEYPQALVIHRLDMPTSGLILFALTKVMQKGMSKLFERKEIHKQYIANVHGVLKEPKGIIDQPLITDWNNRPKQKIDYQSGKSSQTKYTLISSNIDNYSTVKLEPITGRSHQLRVHMSSLGHAILGDVLYGTIQTRQASNRLLLHAEKITFKHPISNKIIDIVCPCEF</sequence>
<dbReference type="GO" id="GO:0160142">
    <property type="term" value="F:23S rRNA pseudouridine(746) synthase activity"/>
    <property type="evidence" value="ECO:0007669"/>
    <property type="project" value="UniProtKB-EC"/>
</dbReference>